<dbReference type="InterPro" id="IPR011701">
    <property type="entry name" value="MFS"/>
</dbReference>
<keyword evidence="4" id="KW-1185">Reference proteome</keyword>
<name>A0AAN7VIE9_9COLE</name>
<organism evidence="3 4">
    <name type="scientific">Pyrocoelia pectoralis</name>
    <dbReference type="NCBI Taxonomy" id="417401"/>
    <lineage>
        <taxon>Eukaryota</taxon>
        <taxon>Metazoa</taxon>
        <taxon>Ecdysozoa</taxon>
        <taxon>Arthropoda</taxon>
        <taxon>Hexapoda</taxon>
        <taxon>Insecta</taxon>
        <taxon>Pterygota</taxon>
        <taxon>Neoptera</taxon>
        <taxon>Endopterygota</taxon>
        <taxon>Coleoptera</taxon>
        <taxon>Polyphaga</taxon>
        <taxon>Elateriformia</taxon>
        <taxon>Elateroidea</taxon>
        <taxon>Lampyridae</taxon>
        <taxon>Lampyrinae</taxon>
        <taxon>Pyrocoelia</taxon>
    </lineage>
</organism>
<dbReference type="PANTHER" id="PTHR11360">
    <property type="entry name" value="MONOCARBOXYLATE TRANSPORTER"/>
    <property type="match status" value="1"/>
</dbReference>
<proteinExistence type="predicted"/>
<dbReference type="EMBL" id="JAVRBK010000005">
    <property type="protein sequence ID" value="KAK5644014.1"/>
    <property type="molecule type" value="Genomic_DNA"/>
</dbReference>
<protein>
    <submittedName>
        <fullName evidence="3">Uncharacterized protein</fullName>
    </submittedName>
</protein>
<dbReference type="Gene3D" id="1.20.1250.20">
    <property type="entry name" value="MFS general substrate transporter like domains"/>
    <property type="match status" value="1"/>
</dbReference>
<evidence type="ECO:0000256" key="2">
    <source>
        <dbReference type="SAM" id="Phobius"/>
    </source>
</evidence>
<feature type="transmembrane region" description="Helical" evidence="2">
    <location>
        <begin position="140"/>
        <end position="163"/>
    </location>
</feature>
<dbReference type="Pfam" id="PF07690">
    <property type="entry name" value="MFS_1"/>
    <property type="match status" value="1"/>
</dbReference>
<dbReference type="SUPFAM" id="SSF103473">
    <property type="entry name" value="MFS general substrate transporter"/>
    <property type="match status" value="1"/>
</dbReference>
<evidence type="ECO:0000313" key="4">
    <source>
        <dbReference type="Proteomes" id="UP001329430"/>
    </source>
</evidence>
<dbReference type="InterPro" id="IPR050327">
    <property type="entry name" value="Proton-linked_MCT"/>
</dbReference>
<keyword evidence="2" id="KW-0472">Membrane</keyword>
<reference evidence="3 4" key="1">
    <citation type="journal article" date="2024" name="Insects">
        <title>An Improved Chromosome-Level Genome Assembly of the Firefly Pyrocoelia pectoralis.</title>
        <authorList>
            <person name="Fu X."/>
            <person name="Meyer-Rochow V.B."/>
            <person name="Ballantyne L."/>
            <person name="Zhu X."/>
        </authorList>
    </citation>
    <scope>NUCLEOTIDE SEQUENCE [LARGE SCALE GENOMIC DNA]</scope>
    <source>
        <strain evidence="3">XCY_ONT2</strain>
    </source>
</reference>
<feature type="transmembrane region" description="Helical" evidence="2">
    <location>
        <begin position="331"/>
        <end position="352"/>
    </location>
</feature>
<gene>
    <name evidence="3" type="ORF">RI129_007859</name>
</gene>
<feature type="transmembrane region" description="Helical" evidence="2">
    <location>
        <begin position="82"/>
        <end position="101"/>
    </location>
</feature>
<evidence type="ECO:0000256" key="1">
    <source>
        <dbReference type="SAM" id="MobiDB-lite"/>
    </source>
</evidence>
<feature type="transmembrane region" description="Helical" evidence="2">
    <location>
        <begin position="426"/>
        <end position="446"/>
    </location>
</feature>
<feature type="region of interest" description="Disordered" evidence="1">
    <location>
        <begin position="242"/>
        <end position="262"/>
    </location>
</feature>
<feature type="transmembrane region" description="Helical" evidence="2">
    <location>
        <begin position="107"/>
        <end position="128"/>
    </location>
</feature>
<feature type="transmembrane region" description="Helical" evidence="2">
    <location>
        <begin position="458"/>
        <end position="479"/>
    </location>
</feature>
<keyword evidence="2" id="KW-1133">Transmembrane helix</keyword>
<dbReference type="InterPro" id="IPR036259">
    <property type="entry name" value="MFS_trans_sf"/>
</dbReference>
<feature type="transmembrane region" description="Helical" evidence="2">
    <location>
        <begin position="12"/>
        <end position="35"/>
    </location>
</feature>
<feature type="transmembrane region" description="Helical" evidence="2">
    <location>
        <begin position="55"/>
        <end position="75"/>
    </location>
</feature>
<feature type="transmembrane region" description="Helical" evidence="2">
    <location>
        <begin position="169"/>
        <end position="190"/>
    </location>
</feature>
<feature type="transmembrane region" description="Helical" evidence="2">
    <location>
        <begin position="300"/>
        <end position="325"/>
    </location>
</feature>
<evidence type="ECO:0000313" key="3">
    <source>
        <dbReference type="EMBL" id="KAK5644014.1"/>
    </source>
</evidence>
<keyword evidence="2" id="KW-0812">Transmembrane</keyword>
<accession>A0AAN7VIE9</accession>
<dbReference type="GO" id="GO:0008028">
    <property type="term" value="F:monocarboxylic acid transmembrane transporter activity"/>
    <property type="evidence" value="ECO:0007669"/>
    <property type="project" value="TreeGrafter"/>
</dbReference>
<sequence length="506" mass="56194">MTRKNMVPPDGGWGWVIVVAYALFNFLIIPALQNFGLIFQGKFKELQLSATDESFVVTSGLAIGMLAGLSYGPLLKRYSFRIVCAVSGFLVSVGIITLMFASAVYHFVISYGIITSIGLSLGMTGYSYALNSYFLKRRSFATGFAFTITCLGSIAMPQLISFLLFEYGVSGTCLLIGGLSLNSFVSATLLQPVEWHLKEDTTAFQKDGKWYPVLHFRNNFPLAHAKKRVSIYTISLDELPSQTPDVRETEGNGMTAGESTTTISSDPNLRVIEEKRSAIKVFFYSLVNVFDLSLLRDKSFLNLLFGISFGAFAEQSFSVLTPFILADLGMGIQQIATFISVLSLSDLIFRFITPFIGNYFKMTSRVMCMISFALLMISRACLLLPLDSYAVFMIVALGIGVAKGIRTVYWTLVIPDYVPIKMLPSATGFHMVLNGFFLLIGGPILGKYHFWVAKEISGNYVNCIYITNAITLLALMMWLTEMIYKKCKQSKDEEEVSIDIEYSNVT</sequence>
<dbReference type="AlphaFoldDB" id="A0AAN7VIE9"/>
<feature type="transmembrane region" description="Helical" evidence="2">
    <location>
        <begin position="391"/>
        <end position="414"/>
    </location>
</feature>
<dbReference type="Proteomes" id="UP001329430">
    <property type="component" value="Chromosome 5"/>
</dbReference>
<comment type="caution">
    <text evidence="3">The sequence shown here is derived from an EMBL/GenBank/DDBJ whole genome shotgun (WGS) entry which is preliminary data.</text>
</comment>
<dbReference type="PANTHER" id="PTHR11360:SF237">
    <property type="entry name" value="MONOCARBOXYLATE TRANSPORTER 12-B-LIKE PROTEIN"/>
    <property type="match status" value="1"/>
</dbReference>